<evidence type="ECO:0000313" key="2">
    <source>
        <dbReference type="Proteomes" id="UP001458880"/>
    </source>
</evidence>
<accession>A0AAW1HS78</accession>
<keyword evidence="2" id="KW-1185">Reference proteome</keyword>
<organism evidence="1 2">
    <name type="scientific">Popillia japonica</name>
    <name type="common">Japanese beetle</name>
    <dbReference type="NCBI Taxonomy" id="7064"/>
    <lineage>
        <taxon>Eukaryota</taxon>
        <taxon>Metazoa</taxon>
        <taxon>Ecdysozoa</taxon>
        <taxon>Arthropoda</taxon>
        <taxon>Hexapoda</taxon>
        <taxon>Insecta</taxon>
        <taxon>Pterygota</taxon>
        <taxon>Neoptera</taxon>
        <taxon>Endopterygota</taxon>
        <taxon>Coleoptera</taxon>
        <taxon>Polyphaga</taxon>
        <taxon>Scarabaeiformia</taxon>
        <taxon>Scarabaeidae</taxon>
        <taxon>Rutelinae</taxon>
        <taxon>Popillia</taxon>
    </lineage>
</organism>
<evidence type="ECO:0000313" key="1">
    <source>
        <dbReference type="EMBL" id="KAK9679079.1"/>
    </source>
</evidence>
<protein>
    <submittedName>
        <fullName evidence="1">Uncharacterized protein</fullName>
    </submittedName>
</protein>
<gene>
    <name evidence="1" type="ORF">QE152_g40310</name>
</gene>
<dbReference type="EMBL" id="JASPKY010001099">
    <property type="protein sequence ID" value="KAK9679079.1"/>
    <property type="molecule type" value="Genomic_DNA"/>
</dbReference>
<reference evidence="1 2" key="1">
    <citation type="journal article" date="2024" name="BMC Genomics">
        <title>De novo assembly and annotation of Popillia japonica's genome with initial clues to its potential as an invasive pest.</title>
        <authorList>
            <person name="Cucini C."/>
            <person name="Boschi S."/>
            <person name="Funari R."/>
            <person name="Cardaioli E."/>
            <person name="Iannotti N."/>
            <person name="Marturano G."/>
            <person name="Paoli F."/>
            <person name="Bruttini M."/>
            <person name="Carapelli A."/>
            <person name="Frati F."/>
            <person name="Nardi F."/>
        </authorList>
    </citation>
    <scope>NUCLEOTIDE SEQUENCE [LARGE SCALE GENOMIC DNA]</scope>
    <source>
        <strain evidence="1">DMR45628</strain>
    </source>
</reference>
<proteinExistence type="predicted"/>
<comment type="caution">
    <text evidence="1">The sequence shown here is derived from an EMBL/GenBank/DDBJ whole genome shotgun (WGS) entry which is preliminary data.</text>
</comment>
<sequence length="101" mass="11404">MNPSQFDEVLALVGPVLQKRSHREPLSPSQRLAITWRYLSEGDSLFSIASGYKVGRSTLSLVIEGTTEAIWNTLNKTVLKPLYVEDYKKNSQQMEPMEFAA</sequence>
<name>A0AAW1HS78_POPJA</name>
<dbReference type="Proteomes" id="UP001458880">
    <property type="component" value="Unassembled WGS sequence"/>
</dbReference>
<dbReference type="AlphaFoldDB" id="A0AAW1HS78"/>